<dbReference type="GO" id="GO:1990904">
    <property type="term" value="C:ribonucleoprotein complex"/>
    <property type="evidence" value="ECO:0007669"/>
    <property type="project" value="UniProtKB-KW"/>
</dbReference>
<protein>
    <recommendedName>
        <fullName evidence="6">60S ribosomal protein L4-like</fullName>
    </recommendedName>
</protein>
<keyword evidence="2" id="KW-0689">Ribosomal protein</keyword>
<dbReference type="GO" id="GO:0006412">
    <property type="term" value="P:translation"/>
    <property type="evidence" value="ECO:0007669"/>
    <property type="project" value="InterPro"/>
</dbReference>
<dbReference type="SUPFAM" id="SSF52166">
    <property type="entry name" value="Ribosomal protein L4"/>
    <property type="match status" value="1"/>
</dbReference>
<dbReference type="InterPro" id="IPR045240">
    <property type="entry name" value="Ribosomal_uL4_euk/arch"/>
</dbReference>
<sequence length="252" mass="28035">MFWSKENGHRRYLLQAAVTILKENGRRRYLLQTVVAVSLPDVMKARADHQTSAKSWGTGRAVTRIPRVLGGGTHRAGQGAFGNMCHGGHMFAPTKIWRQWHRKINVNQKRFVVVSTFAASAMPSLVLARGHRIENVPEIPLVVSDSAEGIEKTFTAIKILKQVGAYPDAVKAKDSHAIRPGKGSSLIVYGTEGSKIVKAFRNIPGVEVVNVERLNLRNPLFYNLYTWFRSLLDDSFTARISDFGLAKLLKAN</sequence>
<gene>
    <name evidence="4" type="ORF">HUJ06_031437</name>
</gene>
<dbReference type="PANTHER" id="PTHR19431">
    <property type="entry name" value="60S RIBOSOMAL PROTEIN L4"/>
    <property type="match status" value="1"/>
</dbReference>
<keyword evidence="5" id="KW-1185">Reference proteome</keyword>
<dbReference type="Proteomes" id="UP000607653">
    <property type="component" value="Unassembled WGS sequence"/>
</dbReference>
<evidence type="ECO:0000256" key="3">
    <source>
        <dbReference type="ARBA" id="ARBA00023274"/>
    </source>
</evidence>
<evidence type="ECO:0000313" key="5">
    <source>
        <dbReference type="Proteomes" id="UP000607653"/>
    </source>
</evidence>
<evidence type="ECO:0000256" key="2">
    <source>
        <dbReference type="ARBA" id="ARBA00022980"/>
    </source>
</evidence>
<organism evidence="4 5">
    <name type="scientific">Nelumbo nucifera</name>
    <name type="common">Sacred lotus</name>
    <dbReference type="NCBI Taxonomy" id="4432"/>
    <lineage>
        <taxon>Eukaryota</taxon>
        <taxon>Viridiplantae</taxon>
        <taxon>Streptophyta</taxon>
        <taxon>Embryophyta</taxon>
        <taxon>Tracheophyta</taxon>
        <taxon>Spermatophyta</taxon>
        <taxon>Magnoliopsida</taxon>
        <taxon>Proteales</taxon>
        <taxon>Nelumbonaceae</taxon>
        <taxon>Nelumbo</taxon>
    </lineage>
</organism>
<proteinExistence type="inferred from homology"/>
<comment type="similarity">
    <text evidence="1">Belongs to the universal ribosomal protein uL4 family.</text>
</comment>
<dbReference type="AlphaFoldDB" id="A0A822YFF6"/>
<dbReference type="Pfam" id="PF00573">
    <property type="entry name" value="Ribosomal_L4"/>
    <property type="match status" value="1"/>
</dbReference>
<evidence type="ECO:0000256" key="1">
    <source>
        <dbReference type="ARBA" id="ARBA00010528"/>
    </source>
</evidence>
<dbReference type="GO" id="GO:0003735">
    <property type="term" value="F:structural constituent of ribosome"/>
    <property type="evidence" value="ECO:0007669"/>
    <property type="project" value="InterPro"/>
</dbReference>
<dbReference type="InterPro" id="IPR002136">
    <property type="entry name" value="Ribosomal_uL4"/>
</dbReference>
<dbReference type="InterPro" id="IPR023574">
    <property type="entry name" value="Ribosomal_uL4_dom_sf"/>
</dbReference>
<dbReference type="EMBL" id="DUZY01000002">
    <property type="protein sequence ID" value="DAD29969.1"/>
    <property type="molecule type" value="Genomic_DNA"/>
</dbReference>
<evidence type="ECO:0008006" key="6">
    <source>
        <dbReference type="Google" id="ProtNLM"/>
    </source>
</evidence>
<comment type="caution">
    <text evidence="4">The sequence shown here is derived from an EMBL/GenBank/DDBJ whole genome shotgun (WGS) entry which is preliminary data.</text>
</comment>
<dbReference type="Gene3D" id="3.40.1370.10">
    <property type="match status" value="1"/>
</dbReference>
<evidence type="ECO:0000313" key="4">
    <source>
        <dbReference type="EMBL" id="DAD29969.1"/>
    </source>
</evidence>
<accession>A0A822YFF6</accession>
<keyword evidence="3" id="KW-0687">Ribonucleoprotein</keyword>
<name>A0A822YFF6_NELNU</name>
<dbReference type="GO" id="GO:0005840">
    <property type="term" value="C:ribosome"/>
    <property type="evidence" value="ECO:0007669"/>
    <property type="project" value="UniProtKB-KW"/>
</dbReference>
<reference evidence="4 5" key="1">
    <citation type="journal article" date="2020" name="Mol. Biol. Evol.">
        <title>Distinct Expression and Methylation Patterns for Genes with Different Fates following a Single Whole-Genome Duplication in Flowering Plants.</title>
        <authorList>
            <person name="Shi T."/>
            <person name="Rahmani R.S."/>
            <person name="Gugger P.F."/>
            <person name="Wang M."/>
            <person name="Li H."/>
            <person name="Zhang Y."/>
            <person name="Li Z."/>
            <person name="Wang Q."/>
            <person name="Van de Peer Y."/>
            <person name="Marchal K."/>
            <person name="Chen J."/>
        </authorList>
    </citation>
    <scope>NUCLEOTIDE SEQUENCE [LARGE SCALE GENOMIC DNA]</scope>
    <source>
        <tissue evidence="4">Leaf</tissue>
    </source>
</reference>